<reference evidence="2" key="1">
    <citation type="journal article" date="2019" name="Int. J. Syst. Evol. Microbiol.">
        <title>The Global Catalogue of Microorganisms (GCM) 10K type strain sequencing project: providing services to taxonomists for standard genome sequencing and annotation.</title>
        <authorList>
            <consortium name="The Broad Institute Genomics Platform"/>
            <consortium name="The Broad Institute Genome Sequencing Center for Infectious Disease"/>
            <person name="Wu L."/>
            <person name="Ma J."/>
        </authorList>
    </citation>
    <scope>NUCLEOTIDE SEQUENCE [LARGE SCALE GENOMIC DNA]</scope>
    <source>
        <strain evidence="2">JCM 17706</strain>
    </source>
</reference>
<accession>A0ABP9MU70</accession>
<organism evidence="1 2">
    <name type="scientific">Bartonella acomydis</name>
    <dbReference type="NCBI Taxonomy" id="686234"/>
    <lineage>
        <taxon>Bacteria</taxon>
        <taxon>Pseudomonadati</taxon>
        <taxon>Pseudomonadota</taxon>
        <taxon>Alphaproteobacteria</taxon>
        <taxon>Hyphomicrobiales</taxon>
        <taxon>Bartonellaceae</taxon>
        <taxon>Bartonella</taxon>
    </lineage>
</organism>
<name>A0ABP9MU70_9HYPH</name>
<dbReference type="RefSeq" id="WP_345097137.1">
    <property type="nucleotide sequence ID" value="NZ_BAABIY010000040.1"/>
</dbReference>
<dbReference type="Proteomes" id="UP001501525">
    <property type="component" value="Unassembled WGS sequence"/>
</dbReference>
<sequence length="61" mass="6941">MPIFKSKRRESGRGGGVVVEVKQEEVDPRKVGLGTDRYAGKVLFCELWRKSQMTEQSKVTK</sequence>
<evidence type="ECO:0000313" key="2">
    <source>
        <dbReference type="Proteomes" id="UP001501525"/>
    </source>
</evidence>
<evidence type="ECO:0000313" key="1">
    <source>
        <dbReference type="EMBL" id="GAA5100597.1"/>
    </source>
</evidence>
<protein>
    <submittedName>
        <fullName evidence="1">Uncharacterized protein</fullName>
    </submittedName>
</protein>
<gene>
    <name evidence="1" type="ORF">GCM10023260_12610</name>
</gene>
<dbReference type="EMBL" id="BAABIY010000040">
    <property type="protein sequence ID" value="GAA5100597.1"/>
    <property type="molecule type" value="Genomic_DNA"/>
</dbReference>
<keyword evidence="2" id="KW-1185">Reference proteome</keyword>
<proteinExistence type="predicted"/>
<comment type="caution">
    <text evidence="1">The sequence shown here is derived from an EMBL/GenBank/DDBJ whole genome shotgun (WGS) entry which is preliminary data.</text>
</comment>